<protein>
    <submittedName>
        <fullName evidence="1">Uncharacterized protein</fullName>
    </submittedName>
</protein>
<dbReference type="EMBL" id="BMJD01000039">
    <property type="protein sequence ID" value="GGB55398.1"/>
    <property type="molecule type" value="Genomic_DNA"/>
</dbReference>
<reference evidence="1" key="1">
    <citation type="journal article" date="2014" name="Int. J. Syst. Evol. Microbiol.">
        <title>Complete genome sequence of Corynebacterium casei LMG S-19264T (=DSM 44701T), isolated from a smear-ripened cheese.</title>
        <authorList>
            <consortium name="US DOE Joint Genome Institute (JGI-PGF)"/>
            <person name="Walter F."/>
            <person name="Albersmeier A."/>
            <person name="Kalinowski J."/>
            <person name="Ruckert C."/>
        </authorList>
    </citation>
    <scope>NUCLEOTIDE SEQUENCE</scope>
    <source>
        <strain evidence="1">CGMCC 1.15454</strain>
    </source>
</reference>
<proteinExistence type="predicted"/>
<keyword evidence="2" id="KW-1185">Reference proteome</keyword>
<dbReference type="AlphaFoldDB" id="A0A9W5X6Z9"/>
<name>A0A9W5X6Z9_9BACI</name>
<comment type="caution">
    <text evidence="1">The sequence shown here is derived from an EMBL/GenBank/DDBJ whole genome shotgun (WGS) entry which is preliminary data.</text>
</comment>
<gene>
    <name evidence="1" type="ORF">GCM10011409_36290</name>
</gene>
<sequence>MVEMIHVRVEAARNIKIVMGGKRTLPELGVFSMKLKITNEVKRMELVEINHELENIMARIADFRGSL</sequence>
<organism evidence="1 2">
    <name type="scientific">Lentibacillus populi</name>
    <dbReference type="NCBI Taxonomy" id="1827502"/>
    <lineage>
        <taxon>Bacteria</taxon>
        <taxon>Bacillati</taxon>
        <taxon>Bacillota</taxon>
        <taxon>Bacilli</taxon>
        <taxon>Bacillales</taxon>
        <taxon>Bacillaceae</taxon>
        <taxon>Lentibacillus</taxon>
    </lineage>
</organism>
<dbReference type="Proteomes" id="UP000621492">
    <property type="component" value="Unassembled WGS sequence"/>
</dbReference>
<evidence type="ECO:0000313" key="1">
    <source>
        <dbReference type="EMBL" id="GGB55398.1"/>
    </source>
</evidence>
<reference evidence="1" key="2">
    <citation type="submission" date="2020-09" db="EMBL/GenBank/DDBJ databases">
        <authorList>
            <person name="Sun Q."/>
            <person name="Zhou Y."/>
        </authorList>
    </citation>
    <scope>NUCLEOTIDE SEQUENCE</scope>
    <source>
        <strain evidence="1">CGMCC 1.15454</strain>
    </source>
</reference>
<evidence type="ECO:0000313" key="2">
    <source>
        <dbReference type="Proteomes" id="UP000621492"/>
    </source>
</evidence>
<accession>A0A9W5X6Z9</accession>